<reference evidence="5 6" key="1">
    <citation type="journal article" date="2014" name="Am. J. Bot.">
        <title>Genome assembly and annotation for red clover (Trifolium pratense; Fabaceae).</title>
        <authorList>
            <person name="Istvanek J."/>
            <person name="Jaros M."/>
            <person name="Krenek A."/>
            <person name="Repkova J."/>
        </authorList>
    </citation>
    <scope>NUCLEOTIDE SEQUENCE [LARGE SCALE GENOMIC DNA]</scope>
    <source>
        <strain evidence="6">cv. Tatra</strain>
        <tissue evidence="5">Young leaves</tissue>
    </source>
</reference>
<sequence length="174" mass="19121">AMTNTHDSITNVDINSLSDEGSVKHFSANWPMSETPGAAQFAILYNGSMCVYEGIPAEKMHEIMLMAATNAKSSEMKSGISFTSLFSTTNNPPSPQGTSDNLPSPQSVCFPAAEKTSICRMQEFPIARRQSLQSFLEKRRMRVRSKAPYTSSTSKEANNIENNFNPTLMPLEGK</sequence>
<organism evidence="5 6">
    <name type="scientific">Trifolium pratense</name>
    <name type="common">Red clover</name>
    <dbReference type="NCBI Taxonomy" id="57577"/>
    <lineage>
        <taxon>Eukaryota</taxon>
        <taxon>Viridiplantae</taxon>
        <taxon>Streptophyta</taxon>
        <taxon>Embryophyta</taxon>
        <taxon>Tracheophyta</taxon>
        <taxon>Spermatophyta</taxon>
        <taxon>Magnoliopsida</taxon>
        <taxon>eudicotyledons</taxon>
        <taxon>Gunneridae</taxon>
        <taxon>Pentapetalae</taxon>
        <taxon>rosids</taxon>
        <taxon>fabids</taxon>
        <taxon>Fabales</taxon>
        <taxon>Fabaceae</taxon>
        <taxon>Papilionoideae</taxon>
        <taxon>50 kb inversion clade</taxon>
        <taxon>NPAAA clade</taxon>
        <taxon>Hologalegina</taxon>
        <taxon>IRL clade</taxon>
        <taxon>Trifolieae</taxon>
        <taxon>Trifolium</taxon>
    </lineage>
</organism>
<dbReference type="EMBL" id="ASHM01015181">
    <property type="protein sequence ID" value="PNX97087.1"/>
    <property type="molecule type" value="Genomic_DNA"/>
</dbReference>
<name>A0A2K3N232_TRIPR</name>
<comment type="domain">
    <text evidence="2">The jas domain is required for interaction with COI1.</text>
</comment>
<evidence type="ECO:0000313" key="5">
    <source>
        <dbReference type="EMBL" id="PNX97087.1"/>
    </source>
</evidence>
<dbReference type="InterPro" id="IPR040390">
    <property type="entry name" value="TIFY/JAZ"/>
</dbReference>
<evidence type="ECO:0000256" key="1">
    <source>
        <dbReference type="ARBA" id="ARBA00008614"/>
    </source>
</evidence>
<evidence type="ECO:0000256" key="2">
    <source>
        <dbReference type="RuleBase" id="RU369065"/>
    </source>
</evidence>
<comment type="function">
    <text evidence="2">Repressor of jasmonate responses.</text>
</comment>
<feature type="domain" description="Tify" evidence="4">
    <location>
        <begin position="34"/>
        <end position="69"/>
    </location>
</feature>
<feature type="non-terminal residue" evidence="5">
    <location>
        <position position="1"/>
    </location>
</feature>
<dbReference type="SMART" id="SM00979">
    <property type="entry name" value="TIFY"/>
    <property type="match status" value="1"/>
</dbReference>
<dbReference type="Pfam" id="PF09425">
    <property type="entry name" value="Jas_motif"/>
    <property type="match status" value="1"/>
</dbReference>
<dbReference type="InterPro" id="IPR018467">
    <property type="entry name" value="CCT_CS"/>
</dbReference>
<dbReference type="GO" id="GO:0009611">
    <property type="term" value="P:response to wounding"/>
    <property type="evidence" value="ECO:0007669"/>
    <property type="project" value="UniProtKB-UniRule"/>
</dbReference>
<comment type="caution">
    <text evidence="5">The sequence shown here is derived from an EMBL/GenBank/DDBJ whole genome shotgun (WGS) entry which is preliminary data.</text>
</comment>
<proteinExistence type="inferred from homology"/>
<dbReference type="AlphaFoldDB" id="A0A2K3N232"/>
<feature type="compositionally biased region" description="Polar residues" evidence="3">
    <location>
        <begin position="148"/>
        <end position="166"/>
    </location>
</feature>
<accession>A0A2K3N232</accession>
<feature type="region of interest" description="Disordered" evidence="3">
    <location>
        <begin position="83"/>
        <end position="105"/>
    </location>
</feature>
<keyword evidence="2" id="KW-1184">Jasmonic acid signaling pathway</keyword>
<evidence type="ECO:0000256" key="3">
    <source>
        <dbReference type="SAM" id="MobiDB-lite"/>
    </source>
</evidence>
<dbReference type="STRING" id="57577.A0A2K3N232"/>
<feature type="region of interest" description="Disordered" evidence="3">
    <location>
        <begin position="146"/>
        <end position="174"/>
    </location>
</feature>
<keyword evidence="2" id="KW-0539">Nucleus</keyword>
<dbReference type="GO" id="GO:2000022">
    <property type="term" value="P:regulation of jasmonic acid mediated signaling pathway"/>
    <property type="evidence" value="ECO:0007669"/>
    <property type="project" value="UniProtKB-UniRule"/>
</dbReference>
<dbReference type="PANTHER" id="PTHR33077:SF67">
    <property type="entry name" value="PROTEIN TIFY"/>
    <property type="match status" value="1"/>
</dbReference>
<gene>
    <name evidence="5" type="ORF">L195_g020307</name>
</gene>
<dbReference type="Proteomes" id="UP000236291">
    <property type="component" value="Unassembled WGS sequence"/>
</dbReference>
<evidence type="ECO:0000313" key="6">
    <source>
        <dbReference type="Proteomes" id="UP000236291"/>
    </source>
</evidence>
<dbReference type="InterPro" id="IPR010399">
    <property type="entry name" value="Tify_dom"/>
</dbReference>
<comment type="subcellular location">
    <subcellularLocation>
        <location evidence="2">Nucleus</location>
    </subcellularLocation>
</comment>
<comment type="similarity">
    <text evidence="1 2">Belongs to the TIFY/JAZ family.</text>
</comment>
<dbReference type="Pfam" id="PF06200">
    <property type="entry name" value="tify"/>
    <property type="match status" value="1"/>
</dbReference>
<reference evidence="5 6" key="2">
    <citation type="journal article" date="2017" name="Front. Plant Sci.">
        <title>Gene Classification and Mining of Molecular Markers Useful in Red Clover (Trifolium pratense) Breeding.</title>
        <authorList>
            <person name="Istvanek J."/>
            <person name="Dluhosova J."/>
            <person name="Dluhos P."/>
            <person name="Patkova L."/>
            <person name="Nedelnik J."/>
            <person name="Repkova J."/>
        </authorList>
    </citation>
    <scope>NUCLEOTIDE SEQUENCE [LARGE SCALE GENOMIC DNA]</scope>
    <source>
        <strain evidence="6">cv. Tatra</strain>
        <tissue evidence="5">Young leaves</tissue>
    </source>
</reference>
<dbReference type="PROSITE" id="PS51320">
    <property type="entry name" value="TIFY"/>
    <property type="match status" value="1"/>
</dbReference>
<dbReference type="GO" id="GO:0031347">
    <property type="term" value="P:regulation of defense response"/>
    <property type="evidence" value="ECO:0007669"/>
    <property type="project" value="UniProtKB-UniRule"/>
</dbReference>
<dbReference type="PANTHER" id="PTHR33077">
    <property type="entry name" value="PROTEIN TIFY 4A-RELATED-RELATED"/>
    <property type="match status" value="1"/>
</dbReference>
<dbReference type="GO" id="GO:0005634">
    <property type="term" value="C:nucleus"/>
    <property type="evidence" value="ECO:0007669"/>
    <property type="project" value="UniProtKB-SubCell"/>
</dbReference>
<protein>
    <recommendedName>
        <fullName evidence="2">Protein TIFY</fullName>
    </recommendedName>
    <alternativeName>
        <fullName evidence="2">Jasmonate ZIM domain-containing protein</fullName>
    </alternativeName>
</protein>
<evidence type="ECO:0000259" key="4">
    <source>
        <dbReference type="PROSITE" id="PS51320"/>
    </source>
</evidence>